<sequence length="549" mass="61470">MERHMGEPSPDRAEQRLGPAMRVWKSKPLGMARRGILRGSAIGLTEIYGLYKVHPALWRFTARHYHPAMGRFARLHAWMTCQFAGLDVPAYKSHLAANEFSFRWFDLTSYPPTSKDSYVKKFSEEQRCWDGHLDRVGTVVDESSGSSGTPFNWVRGKRELNVIHRNVAGFATQVFPRQRLFVINAYSMGAWATGTNTGIAMAKIAMVKNTGPDLDKIIDTIEHFGPHYNYLVTAYPPFLKDLRDRLDAQGFDWDAHAMYGLVGGEGMTEALRDYCEQRFRRVLSGYGASDLTIGMGAESRLTVWLRDQIVADEALKADLLGPDDPRIPMVFQYNPLETYLEVTDEGELLCTLNSSIVLSPKLRYNIGDEAKLLDFPDLEKLIARHPRHEAGFRAAQAVDRMKLPLLFLYGRADSTVSFMGANIYPQDIEYGLYEDNPRAGDIEAFMLTLEEDAELDSRPVVNICAREGVHLDDAGRGALASACEQGIVAHLTAVSRDFKQSLEEDPSAARIDVRVHDFGTGPFEGGQSKIKKVYFRKPATETAAPEATS</sequence>
<dbReference type="HOGENOM" id="CLU_036174_0_0_11"/>
<keyword evidence="2" id="KW-1185">Reference proteome</keyword>
<dbReference type="InterPro" id="IPR042099">
    <property type="entry name" value="ANL_N_sf"/>
</dbReference>
<dbReference type="RefSeq" id="WP_010851764.1">
    <property type="nucleotide sequence ID" value="NZ_HF570956.1"/>
</dbReference>
<dbReference type="PANTHER" id="PTHR43845">
    <property type="entry name" value="BLR5969 PROTEIN"/>
    <property type="match status" value="1"/>
</dbReference>
<dbReference type="Gene3D" id="3.40.50.12780">
    <property type="entry name" value="N-terminal domain of ligase-like"/>
    <property type="match status" value="1"/>
</dbReference>
<dbReference type="AlphaFoldDB" id="N0DZU3"/>
<proteinExistence type="predicted"/>
<dbReference type="PANTHER" id="PTHR43845:SF1">
    <property type="entry name" value="BLR5969 PROTEIN"/>
    <property type="match status" value="1"/>
</dbReference>
<comment type="caution">
    <text evidence="1">The sequence shown here is derived from an EMBL/GenBank/DDBJ whole genome shotgun (WGS) entry which is preliminary data.</text>
</comment>
<organism evidence="1 2">
    <name type="scientific">Phycicoccus elongatus Lp2</name>
    <dbReference type="NCBI Taxonomy" id="1193181"/>
    <lineage>
        <taxon>Bacteria</taxon>
        <taxon>Bacillati</taxon>
        <taxon>Actinomycetota</taxon>
        <taxon>Actinomycetes</taxon>
        <taxon>Micrococcales</taxon>
        <taxon>Intrasporangiaceae</taxon>
        <taxon>Phycicoccus</taxon>
    </lineage>
</organism>
<dbReference type="EMBL" id="CAIZ01000029">
    <property type="protein sequence ID" value="CCH68910.1"/>
    <property type="molecule type" value="Genomic_DNA"/>
</dbReference>
<reference evidence="1 2" key="1">
    <citation type="journal article" date="2013" name="ISME J.">
        <title>A metabolic model for members of the genus Tetrasphaera involved in enhanced biological phosphorus removal.</title>
        <authorList>
            <person name="Kristiansen R."/>
            <person name="Nguyen H.T.T."/>
            <person name="Saunders A.M."/>
            <person name="Nielsen J.L."/>
            <person name="Wimmer R."/>
            <person name="Le V.Q."/>
            <person name="McIlroy S.J."/>
            <person name="Petrovski S."/>
            <person name="Seviour R.J."/>
            <person name="Calteau A."/>
            <person name="Nielsen K.L."/>
            <person name="Nielsen P.H."/>
        </authorList>
    </citation>
    <scope>NUCLEOTIDE SEQUENCE [LARGE SCALE GENOMIC DNA]</scope>
    <source>
        <strain evidence="1 2">Lp2</strain>
    </source>
</reference>
<name>N0DZU3_9MICO</name>
<dbReference type="STRING" id="1193181.BN10_1240004"/>
<gene>
    <name evidence="1" type="ORF">BN10_1240004</name>
</gene>
<evidence type="ECO:0000313" key="1">
    <source>
        <dbReference type="EMBL" id="CCH68910.1"/>
    </source>
</evidence>
<evidence type="ECO:0000313" key="2">
    <source>
        <dbReference type="Proteomes" id="UP000013167"/>
    </source>
</evidence>
<accession>N0DZU3</accession>
<protein>
    <submittedName>
        <fullName evidence="1">Coenzyme F390 synthetase</fullName>
    </submittedName>
</protein>
<dbReference type="eggNOG" id="COG1541">
    <property type="taxonomic scope" value="Bacteria"/>
</dbReference>
<dbReference type="Proteomes" id="UP000013167">
    <property type="component" value="Unassembled WGS sequence"/>
</dbReference>
<dbReference type="SUPFAM" id="SSF56801">
    <property type="entry name" value="Acetyl-CoA synthetase-like"/>
    <property type="match status" value="1"/>
</dbReference>